<gene>
    <name evidence="1" type="ORF">PGLA1383_LOCUS25506</name>
</gene>
<reference evidence="1" key="1">
    <citation type="submission" date="2021-02" db="EMBL/GenBank/DDBJ databases">
        <authorList>
            <person name="Dougan E. K."/>
            <person name="Rhodes N."/>
            <person name="Thang M."/>
            <person name="Chan C."/>
        </authorList>
    </citation>
    <scope>NUCLEOTIDE SEQUENCE</scope>
</reference>
<evidence type="ECO:0000313" key="1">
    <source>
        <dbReference type="EMBL" id="CAE8607587.1"/>
    </source>
</evidence>
<accession>A0A813F7N6</accession>
<proteinExistence type="predicted"/>
<protein>
    <submittedName>
        <fullName evidence="1">Uncharacterized protein</fullName>
    </submittedName>
</protein>
<feature type="non-terminal residue" evidence="1">
    <location>
        <position position="1"/>
    </location>
</feature>
<dbReference type="EMBL" id="CAJNNV010021888">
    <property type="protein sequence ID" value="CAE8607587.1"/>
    <property type="molecule type" value="Genomic_DNA"/>
</dbReference>
<sequence>ISGAARTFADPEVHENLRRRFVQALGGAGLQVGKDSADVFVHLSLQAPAAHSWCAAEV</sequence>
<organism evidence="1 2">
    <name type="scientific">Polarella glacialis</name>
    <name type="common">Dinoflagellate</name>
    <dbReference type="NCBI Taxonomy" id="89957"/>
    <lineage>
        <taxon>Eukaryota</taxon>
        <taxon>Sar</taxon>
        <taxon>Alveolata</taxon>
        <taxon>Dinophyceae</taxon>
        <taxon>Suessiales</taxon>
        <taxon>Suessiaceae</taxon>
        <taxon>Polarella</taxon>
    </lineage>
</organism>
<feature type="non-terminal residue" evidence="1">
    <location>
        <position position="58"/>
    </location>
</feature>
<evidence type="ECO:0000313" key="2">
    <source>
        <dbReference type="Proteomes" id="UP000654075"/>
    </source>
</evidence>
<comment type="caution">
    <text evidence="1">The sequence shown here is derived from an EMBL/GenBank/DDBJ whole genome shotgun (WGS) entry which is preliminary data.</text>
</comment>
<keyword evidence="2" id="KW-1185">Reference proteome</keyword>
<dbReference type="Proteomes" id="UP000654075">
    <property type="component" value="Unassembled WGS sequence"/>
</dbReference>
<dbReference type="AlphaFoldDB" id="A0A813F7N6"/>
<name>A0A813F7N6_POLGL</name>